<dbReference type="CDD" id="cd21175">
    <property type="entry name" value="LPMO_AA9"/>
    <property type="match status" value="1"/>
</dbReference>
<evidence type="ECO:0000256" key="8">
    <source>
        <dbReference type="ARBA" id="ARBA00023008"/>
    </source>
</evidence>
<evidence type="ECO:0000256" key="16">
    <source>
        <dbReference type="SAM" id="MobiDB-lite"/>
    </source>
</evidence>
<keyword evidence="11 15" id="KW-0119">Carbohydrate metabolism</keyword>
<keyword evidence="9" id="KW-0503">Monooxygenase</keyword>
<evidence type="ECO:0000313" key="20">
    <source>
        <dbReference type="Proteomes" id="UP000192596"/>
    </source>
</evidence>
<gene>
    <name evidence="19" type="ORF">B0A48_18830</name>
</gene>
<comment type="subcellular location">
    <subcellularLocation>
        <location evidence="2 15">Secreted</location>
    </subcellularLocation>
</comment>
<dbReference type="InterPro" id="IPR000254">
    <property type="entry name" value="CBD"/>
</dbReference>
<proteinExistence type="inferred from homology"/>
<keyword evidence="5 17" id="KW-0732">Signal</keyword>
<evidence type="ECO:0000256" key="14">
    <source>
        <dbReference type="ARBA" id="ARBA00045077"/>
    </source>
</evidence>
<evidence type="ECO:0000256" key="5">
    <source>
        <dbReference type="ARBA" id="ARBA00022729"/>
    </source>
</evidence>
<dbReference type="SUPFAM" id="SSF57180">
    <property type="entry name" value="Cellulose-binding domain"/>
    <property type="match status" value="1"/>
</dbReference>
<feature type="region of interest" description="Disordered" evidence="16">
    <location>
        <begin position="247"/>
        <end position="272"/>
    </location>
</feature>
<dbReference type="PROSITE" id="PS00562">
    <property type="entry name" value="CBM1_1"/>
    <property type="match status" value="1"/>
</dbReference>
<dbReference type="GO" id="GO:0030245">
    <property type="term" value="P:cellulose catabolic process"/>
    <property type="evidence" value="ECO:0007669"/>
    <property type="project" value="UniProtKB-UniRule"/>
</dbReference>
<evidence type="ECO:0000256" key="7">
    <source>
        <dbReference type="ARBA" id="ARBA00023002"/>
    </source>
</evidence>
<feature type="compositionally biased region" description="Low complexity" evidence="16">
    <location>
        <begin position="253"/>
        <end position="272"/>
    </location>
</feature>
<dbReference type="PANTHER" id="PTHR33353">
    <property type="entry name" value="PUTATIVE (AFU_ORTHOLOGUE AFUA_1G12560)-RELATED"/>
    <property type="match status" value="1"/>
</dbReference>
<evidence type="ECO:0000256" key="9">
    <source>
        <dbReference type="ARBA" id="ARBA00023033"/>
    </source>
</evidence>
<feature type="domain" description="CBM1" evidence="18">
    <location>
        <begin position="302"/>
        <end position="338"/>
    </location>
</feature>
<dbReference type="InterPro" id="IPR035971">
    <property type="entry name" value="CBD_sf"/>
</dbReference>
<evidence type="ECO:0000256" key="2">
    <source>
        <dbReference type="ARBA" id="ARBA00004613"/>
    </source>
</evidence>
<dbReference type="InterPro" id="IPR005103">
    <property type="entry name" value="AA9_LPMO"/>
</dbReference>
<keyword evidence="6 15" id="KW-0136">Cellulose degradation</keyword>
<keyword evidence="12 15" id="KW-0624">Polysaccharide degradation</keyword>
<dbReference type="Proteomes" id="UP000192596">
    <property type="component" value="Unassembled WGS sequence"/>
</dbReference>
<comment type="caution">
    <text evidence="19">The sequence shown here is derived from an EMBL/GenBank/DDBJ whole genome shotgun (WGS) entry which is preliminary data.</text>
</comment>
<dbReference type="PANTHER" id="PTHR33353:SF17">
    <property type="entry name" value="ENDO-BETA-1,4-GLUCANASE D"/>
    <property type="match status" value="1"/>
</dbReference>
<dbReference type="STRING" id="1507870.A0A1V8S8D0"/>
<evidence type="ECO:0000256" key="6">
    <source>
        <dbReference type="ARBA" id="ARBA00023001"/>
    </source>
</evidence>
<comment type="domain">
    <text evidence="15">Has a modular structure: an endo-beta-1,4-glucanase catalytic module at the N-terminus, a linker rich in serines and threonines, and a C-terminal carbohydrate-binding module (CBM).</text>
</comment>
<dbReference type="PROSITE" id="PS51164">
    <property type="entry name" value="CBM1_2"/>
    <property type="match status" value="1"/>
</dbReference>
<dbReference type="OrthoDB" id="5558646at2759"/>
<keyword evidence="4" id="KW-0479">Metal-binding</keyword>
<dbReference type="InterPro" id="IPR049892">
    <property type="entry name" value="AA9"/>
</dbReference>
<dbReference type="GO" id="GO:0008810">
    <property type="term" value="F:cellulase activity"/>
    <property type="evidence" value="ECO:0007669"/>
    <property type="project" value="UniProtKB-UniRule"/>
</dbReference>
<reference evidence="20" key="1">
    <citation type="submission" date="2017-03" db="EMBL/GenBank/DDBJ databases">
        <title>Genomes of endolithic fungi from Antarctica.</title>
        <authorList>
            <person name="Coleine C."/>
            <person name="Masonjones S."/>
            <person name="Stajich J.E."/>
        </authorList>
    </citation>
    <scope>NUCLEOTIDE SEQUENCE [LARGE SCALE GENOMIC DNA]</scope>
    <source>
        <strain evidence="20">CCFEE 5527</strain>
    </source>
</reference>
<dbReference type="GO" id="GO:0005576">
    <property type="term" value="C:extracellular region"/>
    <property type="evidence" value="ECO:0007669"/>
    <property type="project" value="UniProtKB-SubCell"/>
</dbReference>
<sequence>MKFFAISALALAAAVDAHSIMQKIKVAGVDQGAFVGIRAPPNNNPVQSVASSDLICGASGYTSSKVITIPAGSAVSGAWAHNPGGPQGVADADNPIASSHHGPTQVYLAKVSDASTASQTGLSWFKIAANTVTSSGVWGVDVMNKNVDSAGYGWQDFTMPSCIAPGNYLMRVEIVALHSASSSGGAQFYQSCAQIQVTGSGSFSPASSDLASFPGTYSASDPGILVNIYSSSIYTSYQAPGPKPISCGGGSGSSPASTTTKAATPTTTASTTTAKPVTTTLVTSTKTTIAAATTTSKASTGGTVAQYGQCGGSGYTGPTTCASPYTCKANGAYYSQCV</sequence>
<evidence type="ECO:0000256" key="11">
    <source>
        <dbReference type="ARBA" id="ARBA00023277"/>
    </source>
</evidence>
<feature type="chain" id="PRO_5012483861" description="AA9 family lytic polysaccharide monooxygenase" evidence="17">
    <location>
        <begin position="18"/>
        <end position="338"/>
    </location>
</feature>
<dbReference type="SMART" id="SM00236">
    <property type="entry name" value="fCBD"/>
    <property type="match status" value="1"/>
</dbReference>
<dbReference type="GO" id="GO:0046872">
    <property type="term" value="F:metal ion binding"/>
    <property type="evidence" value="ECO:0007669"/>
    <property type="project" value="UniProtKB-KW"/>
</dbReference>
<keyword evidence="8" id="KW-0186">Copper</keyword>
<comment type="function">
    <text evidence="15">Lytic polysaccharide monooxygenase (LMPO) that depolymerizes crystalline and amorphous polysaccharides via the oxidation of scissile alpha- or beta-(1-4)-glycosidic bonds, yielding C1 and/or C4 oxidation products. Catalysis by LPMOs requires the reduction of the active-site copper from Cu(II) to Cu(I) by a reducing agent and H(2)O(2) or O(2) as a cosubstrate.</text>
</comment>
<dbReference type="GO" id="GO:0030248">
    <property type="term" value="F:cellulose binding"/>
    <property type="evidence" value="ECO:0007669"/>
    <property type="project" value="UniProtKB-UniRule"/>
</dbReference>
<evidence type="ECO:0000256" key="4">
    <source>
        <dbReference type="ARBA" id="ARBA00022723"/>
    </source>
</evidence>
<evidence type="ECO:0000256" key="15">
    <source>
        <dbReference type="RuleBase" id="RU368122"/>
    </source>
</evidence>
<evidence type="ECO:0000256" key="1">
    <source>
        <dbReference type="ARBA" id="ARBA00001973"/>
    </source>
</evidence>
<dbReference type="EC" id="1.14.99.56" evidence="15"/>
<comment type="similarity">
    <text evidence="13">Belongs to the polysaccharide monooxygenase AA9 family.</text>
</comment>
<dbReference type="Gene3D" id="2.70.50.70">
    <property type="match status" value="1"/>
</dbReference>
<organism evidence="19 20">
    <name type="scientific">Cryoendolithus antarcticus</name>
    <dbReference type="NCBI Taxonomy" id="1507870"/>
    <lineage>
        <taxon>Eukaryota</taxon>
        <taxon>Fungi</taxon>
        <taxon>Dikarya</taxon>
        <taxon>Ascomycota</taxon>
        <taxon>Pezizomycotina</taxon>
        <taxon>Dothideomycetes</taxon>
        <taxon>Dothideomycetidae</taxon>
        <taxon>Cladosporiales</taxon>
        <taxon>Cladosporiaceae</taxon>
        <taxon>Cryoendolithus</taxon>
    </lineage>
</organism>
<keyword evidence="20" id="KW-1185">Reference proteome</keyword>
<dbReference type="Pfam" id="PF00734">
    <property type="entry name" value="CBM_1"/>
    <property type="match status" value="1"/>
</dbReference>
<keyword evidence="7" id="KW-0560">Oxidoreductase</keyword>
<protein>
    <recommendedName>
        <fullName evidence="15">AA9 family lytic polysaccharide monooxygenase</fullName>
        <ecNumber evidence="15">1.14.99.56</ecNumber>
    </recommendedName>
    <alternativeName>
        <fullName evidence="15">Endo-beta-1,4-glucanase</fullName>
    </alternativeName>
    <alternativeName>
        <fullName evidence="15">Glycosyl hydrolase 61 family protein</fullName>
    </alternativeName>
</protein>
<comment type="catalytic activity">
    <reaction evidence="14 15">
        <text>[(1-&gt;4)-beta-D-glucosyl]n+m + reduced acceptor + O2 = 4-dehydro-beta-D-glucosyl-[(1-&gt;4)-beta-D-glucosyl]n-1 + [(1-&gt;4)-beta-D-glucosyl]m + acceptor + H2O.</text>
        <dbReference type="EC" id="1.14.99.56"/>
    </reaction>
</comment>
<evidence type="ECO:0000256" key="10">
    <source>
        <dbReference type="ARBA" id="ARBA00023157"/>
    </source>
</evidence>
<dbReference type="InParanoid" id="A0A1V8S8D0"/>
<evidence type="ECO:0000256" key="17">
    <source>
        <dbReference type="SAM" id="SignalP"/>
    </source>
</evidence>
<evidence type="ECO:0000256" key="12">
    <source>
        <dbReference type="ARBA" id="ARBA00023326"/>
    </source>
</evidence>
<dbReference type="GO" id="GO:0004497">
    <property type="term" value="F:monooxygenase activity"/>
    <property type="evidence" value="ECO:0007669"/>
    <property type="project" value="UniProtKB-KW"/>
</dbReference>
<keyword evidence="3 15" id="KW-0964">Secreted</keyword>
<feature type="signal peptide" evidence="17">
    <location>
        <begin position="1"/>
        <end position="17"/>
    </location>
</feature>
<dbReference type="Pfam" id="PF03443">
    <property type="entry name" value="AA9"/>
    <property type="match status" value="1"/>
</dbReference>
<evidence type="ECO:0000313" key="19">
    <source>
        <dbReference type="EMBL" id="OQN95091.1"/>
    </source>
</evidence>
<dbReference type="EMBL" id="NAJO01000188">
    <property type="protein sequence ID" value="OQN95091.1"/>
    <property type="molecule type" value="Genomic_DNA"/>
</dbReference>
<name>A0A1V8S8D0_9PEZI</name>
<evidence type="ECO:0000259" key="18">
    <source>
        <dbReference type="PROSITE" id="PS51164"/>
    </source>
</evidence>
<evidence type="ECO:0000256" key="3">
    <source>
        <dbReference type="ARBA" id="ARBA00022525"/>
    </source>
</evidence>
<accession>A0A1V8S8D0</accession>
<dbReference type="AlphaFoldDB" id="A0A1V8S8D0"/>
<evidence type="ECO:0000256" key="13">
    <source>
        <dbReference type="ARBA" id="ARBA00044502"/>
    </source>
</evidence>
<comment type="cofactor">
    <cofactor evidence="1">
        <name>Cu(2+)</name>
        <dbReference type="ChEBI" id="CHEBI:29036"/>
    </cofactor>
</comment>
<keyword evidence="10 15" id="KW-1015">Disulfide bond</keyword>